<comment type="similarity">
    <text evidence="1 7">Belongs to the FGGY kinase family.</text>
</comment>
<reference evidence="11" key="1">
    <citation type="submission" date="2006-12" db="EMBL/GenBank/DDBJ databases">
        <title>Complete sequence of chromosome 1 of Verminephrobacter eiseniae EF01-2.</title>
        <authorList>
            <person name="Copeland A."/>
            <person name="Lucas S."/>
            <person name="Lapidus A."/>
            <person name="Barry K."/>
            <person name="Detter J.C."/>
            <person name="Glavina del Rio T."/>
            <person name="Dalin E."/>
            <person name="Tice H."/>
            <person name="Pitluck S."/>
            <person name="Chertkov O."/>
            <person name="Brettin T."/>
            <person name="Bruce D."/>
            <person name="Han C."/>
            <person name="Tapia R."/>
            <person name="Gilna P."/>
            <person name="Schmutz J."/>
            <person name="Larimer F."/>
            <person name="Land M."/>
            <person name="Hauser L."/>
            <person name="Kyrpides N."/>
            <person name="Kim E."/>
            <person name="Stahl D."/>
            <person name="Richardson P."/>
        </authorList>
    </citation>
    <scope>NUCLEOTIDE SEQUENCE [LARGE SCALE GENOMIC DNA]</scope>
    <source>
        <strain evidence="11">EF01-2</strain>
    </source>
</reference>
<dbReference type="RefSeq" id="WP_011809442.1">
    <property type="nucleotide sequence ID" value="NC_008786.1"/>
</dbReference>
<dbReference type="eggNOG" id="COG0554">
    <property type="taxonomic scope" value="Bacteria"/>
</dbReference>
<evidence type="ECO:0000259" key="9">
    <source>
        <dbReference type="Pfam" id="PF02782"/>
    </source>
</evidence>
<dbReference type="STRING" id="391735.Veis_1680"/>
<dbReference type="InterPro" id="IPR043129">
    <property type="entry name" value="ATPase_NBD"/>
</dbReference>
<feature type="domain" description="Carbohydrate kinase FGGY N-terminal" evidence="8">
    <location>
        <begin position="6"/>
        <end position="214"/>
    </location>
</feature>
<organism evidence="10 11">
    <name type="scientific">Verminephrobacter eiseniae (strain EF01-2)</name>
    <dbReference type="NCBI Taxonomy" id="391735"/>
    <lineage>
        <taxon>Bacteria</taxon>
        <taxon>Pseudomonadati</taxon>
        <taxon>Pseudomonadota</taxon>
        <taxon>Betaproteobacteria</taxon>
        <taxon>Burkholderiales</taxon>
        <taxon>Comamonadaceae</taxon>
        <taxon>Verminephrobacter</taxon>
    </lineage>
</organism>
<dbReference type="AlphaFoldDB" id="A1WIH8"/>
<proteinExistence type="inferred from homology"/>
<dbReference type="SUPFAM" id="SSF53067">
    <property type="entry name" value="Actin-like ATPase domain"/>
    <property type="match status" value="2"/>
</dbReference>
<dbReference type="PANTHER" id="PTHR10196">
    <property type="entry name" value="SUGAR KINASE"/>
    <property type="match status" value="1"/>
</dbReference>
<dbReference type="GO" id="GO:0019563">
    <property type="term" value="P:glycerol catabolic process"/>
    <property type="evidence" value="ECO:0007669"/>
    <property type="project" value="TreeGrafter"/>
</dbReference>
<evidence type="ECO:0000313" key="11">
    <source>
        <dbReference type="Proteomes" id="UP000000374"/>
    </source>
</evidence>
<dbReference type="GO" id="GO:0005524">
    <property type="term" value="F:ATP binding"/>
    <property type="evidence" value="ECO:0007669"/>
    <property type="project" value="UniProtKB-KW"/>
</dbReference>
<dbReference type="Gene3D" id="3.30.420.40">
    <property type="match status" value="2"/>
</dbReference>
<dbReference type="KEGG" id="vei:Veis_1680"/>
<evidence type="ECO:0000313" key="10">
    <source>
        <dbReference type="EMBL" id="ABM57435.1"/>
    </source>
</evidence>
<dbReference type="EMBL" id="CP000542">
    <property type="protein sequence ID" value="ABM57435.1"/>
    <property type="molecule type" value="Genomic_DNA"/>
</dbReference>
<accession>A1WIH8</accession>
<evidence type="ECO:0000256" key="4">
    <source>
        <dbReference type="ARBA" id="ARBA00022777"/>
    </source>
</evidence>
<evidence type="ECO:0000256" key="2">
    <source>
        <dbReference type="ARBA" id="ARBA00022679"/>
    </source>
</evidence>
<keyword evidence="4 7" id="KW-0418">Kinase</keyword>
<dbReference type="GO" id="GO:0005829">
    <property type="term" value="C:cytosol"/>
    <property type="evidence" value="ECO:0007669"/>
    <property type="project" value="TreeGrafter"/>
</dbReference>
<evidence type="ECO:0000256" key="6">
    <source>
        <dbReference type="ARBA" id="ARBA00043149"/>
    </source>
</evidence>
<dbReference type="Pfam" id="PF00370">
    <property type="entry name" value="FGGY_N"/>
    <property type="match status" value="1"/>
</dbReference>
<sequence>MKPFAAIDQGTTSTRVLLAGAGAAAQVLLALRHGQHYPHPGWVEHAPLEIWANVQACLHAAGQVQAIGIANQGESCLAWDARSGAPLSPVIVWQDNRTEQQLAQLRAEGAQALTLERAGLPLDSYFSAAKLGWLLRHDAAVAQAHRRGRLRLGTTDAFLLERLTGQFVTDATTASRTSLMNLASAAWDPALCALFGVPMECLPRIVPTVGEFGSYCGTAVTASIVDQQAALYGHGCRAAGEAKITFGTGAFALALTGAQIVRAPALGLLPTLAWQIGGQITYALDGGVYDAGAAVEWAARLGLFQELAELAAFSAAPAIARGLVFVPALSGLACPHWDRSAAALWLGMNAATTRQDLCQALLEGVAMRAAQVIRAMAGHVGMASRLAIDGGLARNPYFCQFLADMLGRTIVTSRFDERTALGCAALAARGAGQLLPTQADDMADSFEPRITPGQAQDWQLRFDAAVSKTMGWKREPSGPAPGPP</sequence>
<evidence type="ECO:0000259" key="8">
    <source>
        <dbReference type="Pfam" id="PF00370"/>
    </source>
</evidence>
<dbReference type="PROSITE" id="PS00445">
    <property type="entry name" value="FGGY_KINASES_2"/>
    <property type="match status" value="1"/>
</dbReference>
<dbReference type="OrthoDB" id="9805576at2"/>
<gene>
    <name evidence="10" type="ordered locus">Veis_1680</name>
</gene>
<keyword evidence="2 7" id="KW-0808">Transferase</keyword>
<dbReference type="Pfam" id="PF02782">
    <property type="entry name" value="FGGY_C"/>
    <property type="match status" value="1"/>
</dbReference>
<dbReference type="PIRSF" id="PIRSF000538">
    <property type="entry name" value="GlpK"/>
    <property type="match status" value="1"/>
</dbReference>
<dbReference type="Proteomes" id="UP000000374">
    <property type="component" value="Chromosome"/>
</dbReference>
<dbReference type="InterPro" id="IPR000577">
    <property type="entry name" value="Carb_kinase_FGGY"/>
</dbReference>
<keyword evidence="3" id="KW-0547">Nucleotide-binding</keyword>
<evidence type="ECO:0000256" key="3">
    <source>
        <dbReference type="ARBA" id="ARBA00022741"/>
    </source>
</evidence>
<name>A1WIH8_VEREI</name>
<dbReference type="GO" id="GO:0004370">
    <property type="term" value="F:glycerol kinase activity"/>
    <property type="evidence" value="ECO:0007669"/>
    <property type="project" value="TreeGrafter"/>
</dbReference>
<evidence type="ECO:0000256" key="1">
    <source>
        <dbReference type="ARBA" id="ARBA00009156"/>
    </source>
</evidence>
<dbReference type="HOGENOM" id="CLU_009281_2_3_4"/>
<dbReference type="GeneID" id="76460289"/>
<evidence type="ECO:0000256" key="7">
    <source>
        <dbReference type="RuleBase" id="RU003733"/>
    </source>
</evidence>
<dbReference type="InterPro" id="IPR018483">
    <property type="entry name" value="Carb_kinase_FGGY_CS"/>
</dbReference>
<keyword evidence="11" id="KW-1185">Reference proteome</keyword>
<dbReference type="InterPro" id="IPR018484">
    <property type="entry name" value="FGGY_N"/>
</dbReference>
<keyword evidence="5" id="KW-0067">ATP-binding</keyword>
<dbReference type="InterPro" id="IPR018485">
    <property type="entry name" value="FGGY_C"/>
</dbReference>
<protein>
    <recommendedName>
        <fullName evidence="6">ATP:glycerol 3-phosphotransferase</fullName>
    </recommendedName>
</protein>
<feature type="domain" description="Carbohydrate kinase FGGY C-terminal" evidence="9">
    <location>
        <begin position="242"/>
        <end position="430"/>
    </location>
</feature>
<evidence type="ECO:0000256" key="5">
    <source>
        <dbReference type="ARBA" id="ARBA00022840"/>
    </source>
</evidence>
<dbReference type="PANTHER" id="PTHR10196:SF69">
    <property type="entry name" value="GLYCEROL KINASE"/>
    <property type="match status" value="1"/>
</dbReference>